<accession>A0A9D4PUX0</accession>
<name>A0A9D4PUX0_RHISA</name>
<evidence type="ECO:0000256" key="2">
    <source>
        <dbReference type="ARBA" id="ARBA00030244"/>
    </source>
</evidence>
<dbReference type="EMBL" id="JABSTV010001250">
    <property type="protein sequence ID" value="KAH7956244.1"/>
    <property type="molecule type" value="Genomic_DNA"/>
</dbReference>
<evidence type="ECO:0000259" key="3">
    <source>
        <dbReference type="PROSITE" id="PS51279"/>
    </source>
</evidence>
<evidence type="ECO:0000256" key="1">
    <source>
        <dbReference type="ARBA" id="ARBA00019033"/>
    </source>
</evidence>
<dbReference type="Proteomes" id="UP000821837">
    <property type="component" value="Unassembled WGS sequence"/>
</dbReference>
<dbReference type="InterPro" id="IPR027124">
    <property type="entry name" value="Swc5/CFDP1/2"/>
</dbReference>
<feature type="domain" description="BCNT-C" evidence="3">
    <location>
        <begin position="1"/>
        <end position="62"/>
    </location>
</feature>
<dbReference type="PANTHER" id="PTHR48407:SF1">
    <property type="entry name" value="CRANIOFACIAL DEVELOPMENT PROTEIN 1"/>
    <property type="match status" value="1"/>
</dbReference>
<reference evidence="4" key="1">
    <citation type="journal article" date="2020" name="Cell">
        <title>Large-Scale Comparative Analyses of Tick Genomes Elucidate Their Genetic Diversity and Vector Capacities.</title>
        <authorList>
            <consortium name="Tick Genome and Microbiome Consortium (TIGMIC)"/>
            <person name="Jia N."/>
            <person name="Wang J."/>
            <person name="Shi W."/>
            <person name="Du L."/>
            <person name="Sun Y."/>
            <person name="Zhan W."/>
            <person name="Jiang J.F."/>
            <person name="Wang Q."/>
            <person name="Zhang B."/>
            <person name="Ji P."/>
            <person name="Bell-Sakyi L."/>
            <person name="Cui X.M."/>
            <person name="Yuan T.T."/>
            <person name="Jiang B.G."/>
            <person name="Yang W.F."/>
            <person name="Lam T.T."/>
            <person name="Chang Q.C."/>
            <person name="Ding S.J."/>
            <person name="Wang X.J."/>
            <person name="Zhu J.G."/>
            <person name="Ruan X.D."/>
            <person name="Zhao L."/>
            <person name="Wei J.T."/>
            <person name="Ye R.Z."/>
            <person name="Que T.C."/>
            <person name="Du C.H."/>
            <person name="Zhou Y.H."/>
            <person name="Cheng J.X."/>
            <person name="Dai P.F."/>
            <person name="Guo W.B."/>
            <person name="Han X.H."/>
            <person name="Huang E.J."/>
            <person name="Li L.F."/>
            <person name="Wei W."/>
            <person name="Gao Y.C."/>
            <person name="Liu J.Z."/>
            <person name="Shao H.Z."/>
            <person name="Wang X."/>
            <person name="Wang C.C."/>
            <person name="Yang T.C."/>
            <person name="Huo Q.B."/>
            <person name="Li W."/>
            <person name="Chen H.Y."/>
            <person name="Chen S.E."/>
            <person name="Zhou L.G."/>
            <person name="Ni X.B."/>
            <person name="Tian J.H."/>
            <person name="Sheng Y."/>
            <person name="Liu T."/>
            <person name="Pan Y.S."/>
            <person name="Xia L.Y."/>
            <person name="Li J."/>
            <person name="Zhao F."/>
            <person name="Cao W.C."/>
        </authorList>
    </citation>
    <scope>NUCLEOTIDE SEQUENCE</scope>
    <source>
        <strain evidence="4">Rsan-2018</strain>
    </source>
</reference>
<proteinExistence type="predicted"/>
<keyword evidence="5" id="KW-1185">Reference proteome</keyword>
<dbReference type="GO" id="GO:0000812">
    <property type="term" value="C:Swr1 complex"/>
    <property type="evidence" value="ECO:0007669"/>
    <property type="project" value="TreeGrafter"/>
</dbReference>
<comment type="caution">
    <text evidence="4">The sequence shown here is derived from an EMBL/GenBank/DDBJ whole genome shotgun (WGS) entry which is preliminary data.</text>
</comment>
<dbReference type="AlphaFoldDB" id="A0A9D4PUX0"/>
<evidence type="ECO:0000313" key="5">
    <source>
        <dbReference type="Proteomes" id="UP000821837"/>
    </source>
</evidence>
<protein>
    <recommendedName>
        <fullName evidence="1">Craniofacial development protein 1</fullName>
    </recommendedName>
    <alternativeName>
        <fullName evidence="2">Bucentaur</fullName>
    </alternativeName>
</protein>
<gene>
    <name evidence="4" type="ORF">HPB52_007656</name>
</gene>
<evidence type="ECO:0000313" key="4">
    <source>
        <dbReference type="EMBL" id="KAH7956244.1"/>
    </source>
</evidence>
<organism evidence="4 5">
    <name type="scientific">Rhipicephalus sanguineus</name>
    <name type="common">Brown dog tick</name>
    <name type="synonym">Ixodes sanguineus</name>
    <dbReference type="NCBI Taxonomy" id="34632"/>
    <lineage>
        <taxon>Eukaryota</taxon>
        <taxon>Metazoa</taxon>
        <taxon>Ecdysozoa</taxon>
        <taxon>Arthropoda</taxon>
        <taxon>Chelicerata</taxon>
        <taxon>Arachnida</taxon>
        <taxon>Acari</taxon>
        <taxon>Parasitiformes</taxon>
        <taxon>Ixodida</taxon>
        <taxon>Ixodoidea</taxon>
        <taxon>Ixodidae</taxon>
        <taxon>Rhipicephalinae</taxon>
        <taxon>Rhipicephalus</taxon>
        <taxon>Rhipicephalus</taxon>
    </lineage>
</organism>
<sequence length="65" mass="7940">MNTPEKWKRDWDSYKWSEGIAEDLLNHNKGKDGYLERQAFLQRTDERQFEVEKGLRDKNRSTHRT</sequence>
<reference evidence="4" key="2">
    <citation type="submission" date="2021-09" db="EMBL/GenBank/DDBJ databases">
        <authorList>
            <person name="Jia N."/>
            <person name="Wang J."/>
            <person name="Shi W."/>
            <person name="Du L."/>
            <person name="Sun Y."/>
            <person name="Zhan W."/>
            <person name="Jiang J."/>
            <person name="Wang Q."/>
            <person name="Zhang B."/>
            <person name="Ji P."/>
            <person name="Sakyi L.B."/>
            <person name="Cui X."/>
            <person name="Yuan T."/>
            <person name="Jiang B."/>
            <person name="Yang W."/>
            <person name="Lam T.T.-Y."/>
            <person name="Chang Q."/>
            <person name="Ding S."/>
            <person name="Wang X."/>
            <person name="Zhu J."/>
            <person name="Ruan X."/>
            <person name="Zhao L."/>
            <person name="Wei J."/>
            <person name="Que T."/>
            <person name="Du C."/>
            <person name="Cheng J."/>
            <person name="Dai P."/>
            <person name="Han X."/>
            <person name="Huang E."/>
            <person name="Gao Y."/>
            <person name="Liu J."/>
            <person name="Shao H."/>
            <person name="Ye R."/>
            <person name="Li L."/>
            <person name="Wei W."/>
            <person name="Wang X."/>
            <person name="Wang C."/>
            <person name="Huo Q."/>
            <person name="Li W."/>
            <person name="Guo W."/>
            <person name="Chen H."/>
            <person name="Chen S."/>
            <person name="Zhou L."/>
            <person name="Zhou L."/>
            <person name="Ni X."/>
            <person name="Tian J."/>
            <person name="Zhou Y."/>
            <person name="Sheng Y."/>
            <person name="Liu T."/>
            <person name="Pan Y."/>
            <person name="Xia L."/>
            <person name="Li J."/>
            <person name="Zhao F."/>
            <person name="Cao W."/>
        </authorList>
    </citation>
    <scope>NUCLEOTIDE SEQUENCE</scope>
    <source>
        <strain evidence="4">Rsan-2018</strain>
        <tissue evidence="4">Larvae</tissue>
    </source>
</reference>
<dbReference type="InterPro" id="IPR011421">
    <property type="entry name" value="BCNT-C"/>
</dbReference>
<dbReference type="PANTHER" id="PTHR48407">
    <property type="entry name" value="CRANIOFACIAL DEVELOPMENT PROTEIN 1"/>
    <property type="match status" value="1"/>
</dbReference>
<dbReference type="PROSITE" id="PS51279">
    <property type="entry name" value="BCNT_C"/>
    <property type="match status" value="1"/>
</dbReference>
<dbReference type="VEuPathDB" id="VectorBase:RSAN_027806"/>
<dbReference type="Pfam" id="PF07572">
    <property type="entry name" value="BCNT"/>
    <property type="match status" value="1"/>
</dbReference>